<dbReference type="SUPFAM" id="SSF64518">
    <property type="entry name" value="Phase 1 flagellin"/>
    <property type="match status" value="2"/>
</dbReference>
<keyword evidence="12" id="KW-0282">Flagellum</keyword>
<evidence type="ECO:0000256" key="5">
    <source>
        <dbReference type="ARBA" id="ARBA00022525"/>
    </source>
</evidence>
<keyword evidence="6" id="KW-0975">Bacterial flagellum</keyword>
<sequence>MGSGLLNVSVSGLNAAQMGILTTSHNIANASTPGFNRQTISQSTNTPVLTGAGFLGQGTNVDTVRRVYNDFLAGQVLNAQTNAAELETYANQIAQIDNLLADPSAGLSPALQGFFKALDEAAANPSSIPARQAMLSAGQGLVARFQGLDQQLEDMRSGVNTQVRSEVTTINSYIAQIADVNQRIIVAQAGGSQPANDLFDQRDKLVSDLNKEIRITTHVETDGSYSVFFGSGQPLMVGSQIYQLQAIPDREDTTNFQIGLLSPAGNAEVIPESLITGGNLGGLLNFRTGTLDPAQNSIGRIAFAVATKFNAQHSLGQDLTGDMGGNFFDPIQLSTLGAPTNIGTGILTANVISSDYSLSYDQGLGGYAITRLADDQMLGVFSDLPQVVDGIRFSLSSGAPANGDVFLVRPDAPPMDRVISFATNTGSATLASTGSNIQTMTASDYRLTLTGVNSFTLERISDHQFWKGVGSDQAEALVDLMTNAAPQGFDLELSGAMQINDSFLVRPTRHGARDIALATTDPRDIALAAPIRTSAGLSNAGTAAISAGVVDDTSVRQAAPFSVVYEAASNSLVGFPVGSLVQVGAIRYPITTATTRVPYAPGLSININGLAATITGIPQDGDVFTFSPNITPPIAPPGVGNTGFATLFGMPSPSTLAGPQGVATAGVTLPASFTVAAGNNDQFNIALDGGAAVTATILPGTYTPATLLTAVQTALNTALGAAPPAAGSATVSLNSSNQLVVISTTVGAGSAVALSSASNLGTGLMVSALALTNSSLPAAPITLTYRQATTVPVLPDRLVGFPVGSMVTVTPSGGRPTTYTIGQTTDYVPYTSGSELAFNGLRFSISGPAVEGDLFTVGPNPSGVSDNRNAGLLGALQTSNAMTDGTATFQAAYSQVVSQVGNKSREVEVTMTAQQNLAKQGQDAIQSQSGVNLDEEAANLLRFQQAYQAAAKIINVSSKLFDELLSLGR</sequence>
<evidence type="ECO:0000256" key="1">
    <source>
        <dbReference type="ARBA" id="ARBA00004365"/>
    </source>
</evidence>
<dbReference type="PANTHER" id="PTHR30033">
    <property type="entry name" value="FLAGELLAR HOOK-ASSOCIATED PROTEIN 1"/>
    <property type="match status" value="1"/>
</dbReference>
<evidence type="ECO:0000256" key="2">
    <source>
        <dbReference type="ARBA" id="ARBA00004613"/>
    </source>
</evidence>
<dbReference type="GO" id="GO:0009424">
    <property type="term" value="C:bacterial-type flagellum hook"/>
    <property type="evidence" value="ECO:0007669"/>
    <property type="project" value="InterPro"/>
</dbReference>
<keyword evidence="12" id="KW-0969">Cilium</keyword>
<dbReference type="Pfam" id="PF06429">
    <property type="entry name" value="Flg_bbr_C"/>
    <property type="match status" value="1"/>
</dbReference>
<evidence type="ECO:0000256" key="6">
    <source>
        <dbReference type="ARBA" id="ARBA00023143"/>
    </source>
</evidence>
<feature type="domain" description="Flagellar hook-associated protein 1 D3" evidence="10">
    <location>
        <begin position="530"/>
        <end position="627"/>
    </location>
</feature>
<evidence type="ECO:0000259" key="9">
    <source>
        <dbReference type="Pfam" id="PF21158"/>
    </source>
</evidence>
<keyword evidence="5" id="KW-0964">Secreted</keyword>
<dbReference type="KEGG" id="doe:DENOEST_3379"/>
<evidence type="ECO:0000259" key="7">
    <source>
        <dbReference type="Pfam" id="PF00460"/>
    </source>
</evidence>
<name>A0A6S6XZW6_9PROT</name>
<accession>A0A6S6XZW6</accession>
<dbReference type="InterPro" id="IPR049119">
    <property type="entry name" value="FlgK_D2-like"/>
</dbReference>
<dbReference type="InterPro" id="IPR010930">
    <property type="entry name" value="Flg_bb/hook_C_dom"/>
</dbReference>
<evidence type="ECO:0000313" key="13">
    <source>
        <dbReference type="Proteomes" id="UP000515733"/>
    </source>
</evidence>
<dbReference type="InterPro" id="IPR002371">
    <property type="entry name" value="FlgK"/>
</dbReference>
<evidence type="ECO:0000259" key="11">
    <source>
        <dbReference type="Pfam" id="PF22638"/>
    </source>
</evidence>
<dbReference type="NCBIfam" id="TIGR02492">
    <property type="entry name" value="flgK_ends"/>
    <property type="match status" value="1"/>
</dbReference>
<gene>
    <name evidence="12" type="ORF">DENOEST_3379</name>
</gene>
<dbReference type="GO" id="GO:0005198">
    <property type="term" value="F:structural molecule activity"/>
    <property type="evidence" value="ECO:0007669"/>
    <property type="project" value="InterPro"/>
</dbReference>
<dbReference type="Pfam" id="PF00460">
    <property type="entry name" value="Flg_bb_rod"/>
    <property type="match status" value="1"/>
</dbReference>
<evidence type="ECO:0000256" key="4">
    <source>
        <dbReference type="ARBA" id="ARBA00016244"/>
    </source>
</evidence>
<keyword evidence="13" id="KW-1185">Reference proteome</keyword>
<dbReference type="Proteomes" id="UP000515733">
    <property type="component" value="Chromosome"/>
</dbReference>
<dbReference type="PANTHER" id="PTHR30033:SF1">
    <property type="entry name" value="FLAGELLAR HOOK-ASSOCIATED PROTEIN 1"/>
    <property type="match status" value="1"/>
</dbReference>
<dbReference type="GO" id="GO:0005576">
    <property type="term" value="C:extracellular region"/>
    <property type="evidence" value="ECO:0007669"/>
    <property type="project" value="UniProtKB-SubCell"/>
</dbReference>
<organism evidence="12 13">
    <name type="scientific">Denitratisoma oestradiolicum</name>
    <dbReference type="NCBI Taxonomy" id="311182"/>
    <lineage>
        <taxon>Bacteria</taxon>
        <taxon>Pseudomonadati</taxon>
        <taxon>Pseudomonadota</taxon>
        <taxon>Betaproteobacteria</taxon>
        <taxon>Nitrosomonadales</taxon>
        <taxon>Sterolibacteriaceae</taxon>
        <taxon>Denitratisoma</taxon>
    </lineage>
</organism>
<evidence type="ECO:0000256" key="3">
    <source>
        <dbReference type="ARBA" id="ARBA00009677"/>
    </source>
</evidence>
<keyword evidence="12" id="KW-0966">Cell projection</keyword>
<dbReference type="InterPro" id="IPR001444">
    <property type="entry name" value="Flag_bb_rod_N"/>
</dbReference>
<feature type="domain" description="Flagellar basal body rod protein N-terminal" evidence="7">
    <location>
        <begin position="6"/>
        <end position="35"/>
    </location>
</feature>
<dbReference type="Pfam" id="PF21159">
    <property type="entry name" value="FlgK_2nd"/>
    <property type="match status" value="2"/>
</dbReference>
<dbReference type="GO" id="GO:0044780">
    <property type="term" value="P:bacterial-type flagellum assembly"/>
    <property type="evidence" value="ECO:0007669"/>
    <property type="project" value="InterPro"/>
</dbReference>
<dbReference type="Pfam" id="PF21158">
    <property type="entry name" value="flgK_1st_1"/>
    <property type="match status" value="1"/>
</dbReference>
<evidence type="ECO:0000259" key="8">
    <source>
        <dbReference type="Pfam" id="PF06429"/>
    </source>
</evidence>
<comment type="similarity">
    <text evidence="3">Belongs to the flagella basal body rod proteins family.</text>
</comment>
<feature type="domain" description="Flagellar hook-associated protein 1 D3" evidence="10">
    <location>
        <begin position="753"/>
        <end position="858"/>
    </location>
</feature>
<feature type="domain" description="Flagellar hook-associated protein FlgK helical" evidence="11">
    <location>
        <begin position="94"/>
        <end position="328"/>
    </location>
</feature>
<dbReference type="RefSeq" id="WP_145769285.1">
    <property type="nucleotide sequence ID" value="NZ_LR778301.1"/>
</dbReference>
<comment type="subcellular location">
    <subcellularLocation>
        <location evidence="1">Bacterial flagellum</location>
    </subcellularLocation>
    <subcellularLocation>
        <location evidence="2">Secreted</location>
    </subcellularLocation>
</comment>
<reference evidence="12 13" key="1">
    <citation type="submission" date="2020-03" db="EMBL/GenBank/DDBJ databases">
        <authorList>
            <consortium name="Genoscope - CEA"/>
            <person name="William W."/>
        </authorList>
    </citation>
    <scope>NUCLEOTIDE SEQUENCE [LARGE SCALE GENOMIC DNA]</scope>
    <source>
        <strain evidence="13">DSM 16959</strain>
    </source>
</reference>
<dbReference type="AlphaFoldDB" id="A0A6S6XZW6"/>
<dbReference type="EMBL" id="LR778301">
    <property type="protein sequence ID" value="CAB1370533.1"/>
    <property type="molecule type" value="Genomic_DNA"/>
</dbReference>
<feature type="domain" description="Flagellar hook-associated protein 1 D2-like" evidence="9">
    <location>
        <begin position="421"/>
        <end position="507"/>
    </location>
</feature>
<evidence type="ECO:0000313" key="12">
    <source>
        <dbReference type="EMBL" id="CAB1370533.1"/>
    </source>
</evidence>
<feature type="domain" description="Flagellar basal-body/hook protein C-terminal" evidence="8">
    <location>
        <begin position="927"/>
        <end position="967"/>
    </location>
</feature>
<dbReference type="OrthoDB" id="9802553at2"/>
<protein>
    <recommendedName>
        <fullName evidence="4">Flagellar hook-associated protein 1</fullName>
    </recommendedName>
</protein>
<dbReference type="InterPro" id="IPR053927">
    <property type="entry name" value="FlgK_helical"/>
</dbReference>
<dbReference type="Pfam" id="PF22638">
    <property type="entry name" value="FlgK_D1"/>
    <property type="match status" value="1"/>
</dbReference>
<dbReference type="InterPro" id="IPR049474">
    <property type="entry name" value="FlgK_D3"/>
</dbReference>
<evidence type="ECO:0000259" key="10">
    <source>
        <dbReference type="Pfam" id="PF21159"/>
    </source>
</evidence>
<proteinExistence type="inferred from homology"/>
<dbReference type="PRINTS" id="PR01005">
    <property type="entry name" value="FLGHOOKAP1"/>
</dbReference>